<dbReference type="SMART" id="SM01208">
    <property type="entry name" value="G5"/>
    <property type="match status" value="1"/>
</dbReference>
<proteinExistence type="predicted"/>
<dbReference type="InterPro" id="IPR016047">
    <property type="entry name" value="M23ase_b-sheet_dom"/>
</dbReference>
<name>A0A9D1LUV7_9FIRM</name>
<dbReference type="Gene3D" id="2.20.230.10">
    <property type="entry name" value="Resuscitation-promoting factor rpfb"/>
    <property type="match status" value="1"/>
</dbReference>
<dbReference type="EMBL" id="DVND01000095">
    <property type="protein sequence ID" value="HIU48417.1"/>
    <property type="molecule type" value="Genomic_DNA"/>
</dbReference>
<feature type="domain" description="G5" evidence="3">
    <location>
        <begin position="175"/>
        <end position="256"/>
    </location>
</feature>
<organism evidence="4 5">
    <name type="scientific">Candidatus Avimonoglobus intestinipullorum</name>
    <dbReference type="NCBI Taxonomy" id="2840699"/>
    <lineage>
        <taxon>Bacteria</taxon>
        <taxon>Bacillati</taxon>
        <taxon>Bacillota</taxon>
        <taxon>Clostridia</taxon>
        <taxon>Eubacteriales</taxon>
        <taxon>Candidatus Avimonoglobus</taxon>
    </lineage>
</organism>
<gene>
    <name evidence="4" type="ORF">IAB04_03570</name>
</gene>
<dbReference type="AlphaFoldDB" id="A0A9D1LUV7"/>
<dbReference type="PANTHER" id="PTHR21666">
    <property type="entry name" value="PEPTIDASE-RELATED"/>
    <property type="match status" value="1"/>
</dbReference>
<feature type="signal peptide" evidence="2">
    <location>
        <begin position="1"/>
        <end position="20"/>
    </location>
</feature>
<dbReference type="PROSITE" id="PS51109">
    <property type="entry name" value="G5"/>
    <property type="match status" value="1"/>
</dbReference>
<dbReference type="CDD" id="cd12797">
    <property type="entry name" value="M23_peptidase"/>
    <property type="match status" value="1"/>
</dbReference>
<reference evidence="4" key="1">
    <citation type="submission" date="2020-10" db="EMBL/GenBank/DDBJ databases">
        <authorList>
            <person name="Gilroy R."/>
        </authorList>
    </citation>
    <scope>NUCLEOTIDE SEQUENCE</scope>
    <source>
        <strain evidence="4">ChiSjej4B22-9803</strain>
    </source>
</reference>
<sequence length="385" mass="41395">MNRKIKSAVGMLACAAICFGALNIYCTGGYEIVVEGKTLGYVTDEEKYDAVLAAVNQQIEKDFGAEAKLEPDAQFKSCLVAKASVLSDQELYNHIAALSEYMAQGCMLQVEGQDTIPFASEAEMDLALELVERQYQMEQATTGILEEVSSREVYVSRADLYTPETGAAYLEQYELVHVLTEQNVSYQSVMAFNTIEQEDPALYEGQRETVQEGAEGAYAVDAVVRYVNGVEVGKSLLSETLVAEPVDAIVKTGTKEVPQGMGSGMFIFPASGSISSGFGARWGRTHTGIDIAASTGTTIVAADTGVVSFAGEQGTYGLLVKLDHQNGYVTYYAHCSELLVKAGDIVEQGQAIALVGSTGNSTGPHCHFEVRLDNEPQNPSNYVSQ</sequence>
<dbReference type="InterPro" id="IPR011055">
    <property type="entry name" value="Dup_hybrid_motif"/>
</dbReference>
<dbReference type="GO" id="GO:0004222">
    <property type="term" value="F:metalloendopeptidase activity"/>
    <property type="evidence" value="ECO:0007669"/>
    <property type="project" value="TreeGrafter"/>
</dbReference>
<dbReference type="Pfam" id="PF01551">
    <property type="entry name" value="Peptidase_M23"/>
    <property type="match status" value="1"/>
</dbReference>
<dbReference type="InterPro" id="IPR011098">
    <property type="entry name" value="G5_dom"/>
</dbReference>
<dbReference type="SUPFAM" id="SSF51261">
    <property type="entry name" value="Duplicated hybrid motif"/>
    <property type="match status" value="1"/>
</dbReference>
<dbReference type="Gene3D" id="2.70.70.10">
    <property type="entry name" value="Glucose Permease (Domain IIA)"/>
    <property type="match status" value="1"/>
</dbReference>
<reference evidence="4" key="2">
    <citation type="journal article" date="2021" name="PeerJ">
        <title>Extensive microbial diversity within the chicken gut microbiome revealed by metagenomics and culture.</title>
        <authorList>
            <person name="Gilroy R."/>
            <person name="Ravi A."/>
            <person name="Getino M."/>
            <person name="Pursley I."/>
            <person name="Horton D.L."/>
            <person name="Alikhan N.F."/>
            <person name="Baker D."/>
            <person name="Gharbi K."/>
            <person name="Hall N."/>
            <person name="Watson M."/>
            <person name="Adriaenssens E.M."/>
            <person name="Foster-Nyarko E."/>
            <person name="Jarju S."/>
            <person name="Secka A."/>
            <person name="Antonio M."/>
            <person name="Oren A."/>
            <person name="Chaudhuri R.R."/>
            <person name="La Ragione R."/>
            <person name="Hildebrand F."/>
            <person name="Pallen M.J."/>
        </authorList>
    </citation>
    <scope>NUCLEOTIDE SEQUENCE</scope>
    <source>
        <strain evidence="4">ChiSjej4B22-9803</strain>
    </source>
</reference>
<dbReference type="Pfam" id="PF07501">
    <property type="entry name" value="G5"/>
    <property type="match status" value="1"/>
</dbReference>
<evidence type="ECO:0000259" key="3">
    <source>
        <dbReference type="PROSITE" id="PS51109"/>
    </source>
</evidence>
<feature type="chain" id="PRO_5038690758" evidence="2">
    <location>
        <begin position="21"/>
        <end position="385"/>
    </location>
</feature>
<evidence type="ECO:0000313" key="4">
    <source>
        <dbReference type="EMBL" id="HIU48417.1"/>
    </source>
</evidence>
<dbReference type="PANTHER" id="PTHR21666:SF270">
    <property type="entry name" value="MUREIN HYDROLASE ACTIVATOR ENVC"/>
    <property type="match status" value="1"/>
</dbReference>
<evidence type="ECO:0000256" key="1">
    <source>
        <dbReference type="ARBA" id="ARBA00022729"/>
    </source>
</evidence>
<evidence type="ECO:0000256" key="2">
    <source>
        <dbReference type="SAM" id="SignalP"/>
    </source>
</evidence>
<protein>
    <submittedName>
        <fullName evidence="4">Peptidoglycan DD-metalloendopeptidase family protein</fullName>
    </submittedName>
</protein>
<dbReference type="Proteomes" id="UP000824111">
    <property type="component" value="Unassembled WGS sequence"/>
</dbReference>
<keyword evidence="1 2" id="KW-0732">Signal</keyword>
<dbReference type="InterPro" id="IPR050570">
    <property type="entry name" value="Cell_wall_metabolism_enzyme"/>
</dbReference>
<accession>A0A9D1LUV7</accession>
<evidence type="ECO:0000313" key="5">
    <source>
        <dbReference type="Proteomes" id="UP000824111"/>
    </source>
</evidence>
<comment type="caution">
    <text evidence="4">The sequence shown here is derived from an EMBL/GenBank/DDBJ whole genome shotgun (WGS) entry which is preliminary data.</text>
</comment>